<evidence type="ECO:0000313" key="3">
    <source>
        <dbReference type="Proteomes" id="UP000753961"/>
    </source>
</evidence>
<gene>
    <name evidence="2" type="ORF">KUV50_11640</name>
</gene>
<dbReference type="InterPro" id="IPR004323">
    <property type="entry name" value="Ion_tolerance_CutA"/>
</dbReference>
<dbReference type="InterPro" id="IPR015867">
    <property type="entry name" value="N-reg_PII/ATP_PRibTrfase_C"/>
</dbReference>
<dbReference type="GO" id="GO:0005507">
    <property type="term" value="F:copper ion binding"/>
    <property type="evidence" value="ECO:0007669"/>
    <property type="project" value="TreeGrafter"/>
</dbReference>
<organism evidence="2 3">
    <name type="scientific">Membranihabitans marinus</name>
    <dbReference type="NCBI Taxonomy" id="1227546"/>
    <lineage>
        <taxon>Bacteria</taxon>
        <taxon>Pseudomonadati</taxon>
        <taxon>Bacteroidota</taxon>
        <taxon>Saprospiria</taxon>
        <taxon>Saprospirales</taxon>
        <taxon>Saprospiraceae</taxon>
        <taxon>Membranihabitans</taxon>
    </lineage>
</organism>
<keyword evidence="3" id="KW-1185">Reference proteome</keyword>
<evidence type="ECO:0000256" key="1">
    <source>
        <dbReference type="ARBA" id="ARBA00010169"/>
    </source>
</evidence>
<sequence>MSLPKIITCYTTISDKESSTKLIDQLLQSKLIACGVAWPAQSQYNWEGNVATEGEYLIYMKSSLALKERLLSRIQDYHPYDVPCILVREVECNLSYHDWVEEQTVV</sequence>
<proteinExistence type="inferred from homology"/>
<dbReference type="SUPFAM" id="SSF54913">
    <property type="entry name" value="GlnB-like"/>
    <property type="match status" value="1"/>
</dbReference>
<comment type="similarity">
    <text evidence="1">Belongs to the CutA family.</text>
</comment>
<dbReference type="PANTHER" id="PTHR23419:SF8">
    <property type="entry name" value="FI09726P"/>
    <property type="match status" value="1"/>
</dbReference>
<dbReference type="PANTHER" id="PTHR23419">
    <property type="entry name" value="DIVALENT CATION TOLERANCE CUTA-RELATED"/>
    <property type="match status" value="1"/>
</dbReference>
<protein>
    <submittedName>
        <fullName evidence="2">Divalent-cation tolerance protein CutA</fullName>
    </submittedName>
</protein>
<reference evidence="2" key="1">
    <citation type="submission" date="2021-06" db="EMBL/GenBank/DDBJ databases">
        <title>44 bacteria genomes isolated from Dapeng, Shenzhen.</title>
        <authorList>
            <person name="Zheng W."/>
            <person name="Yu S."/>
            <person name="Huang Y."/>
        </authorList>
    </citation>
    <scope>NUCLEOTIDE SEQUENCE</scope>
    <source>
        <strain evidence="2">DP5N28-2</strain>
    </source>
</reference>
<dbReference type="GO" id="GO:0010038">
    <property type="term" value="P:response to metal ion"/>
    <property type="evidence" value="ECO:0007669"/>
    <property type="project" value="InterPro"/>
</dbReference>
<comment type="caution">
    <text evidence="2">The sequence shown here is derived from an EMBL/GenBank/DDBJ whole genome shotgun (WGS) entry which is preliminary data.</text>
</comment>
<accession>A0A953HNC9</accession>
<dbReference type="EMBL" id="JAHVHU010000010">
    <property type="protein sequence ID" value="MBY5958792.1"/>
    <property type="molecule type" value="Genomic_DNA"/>
</dbReference>
<dbReference type="InterPro" id="IPR011322">
    <property type="entry name" value="N-reg_PII-like_a/b"/>
</dbReference>
<dbReference type="Proteomes" id="UP000753961">
    <property type="component" value="Unassembled WGS sequence"/>
</dbReference>
<name>A0A953HNC9_9BACT</name>
<dbReference type="AlphaFoldDB" id="A0A953HNC9"/>
<dbReference type="RefSeq" id="WP_222580331.1">
    <property type="nucleotide sequence ID" value="NZ_JAHVHU010000010.1"/>
</dbReference>
<dbReference type="Gene3D" id="3.30.70.120">
    <property type="match status" value="1"/>
</dbReference>
<evidence type="ECO:0000313" key="2">
    <source>
        <dbReference type="EMBL" id="MBY5958792.1"/>
    </source>
</evidence>
<dbReference type="Pfam" id="PF03091">
    <property type="entry name" value="CutA1"/>
    <property type="match status" value="1"/>
</dbReference>